<organism evidence="1 2">
    <name type="scientific">Trifolium medium</name>
    <dbReference type="NCBI Taxonomy" id="97028"/>
    <lineage>
        <taxon>Eukaryota</taxon>
        <taxon>Viridiplantae</taxon>
        <taxon>Streptophyta</taxon>
        <taxon>Embryophyta</taxon>
        <taxon>Tracheophyta</taxon>
        <taxon>Spermatophyta</taxon>
        <taxon>Magnoliopsida</taxon>
        <taxon>eudicotyledons</taxon>
        <taxon>Gunneridae</taxon>
        <taxon>Pentapetalae</taxon>
        <taxon>rosids</taxon>
        <taxon>fabids</taxon>
        <taxon>Fabales</taxon>
        <taxon>Fabaceae</taxon>
        <taxon>Papilionoideae</taxon>
        <taxon>50 kb inversion clade</taxon>
        <taxon>NPAAA clade</taxon>
        <taxon>Hologalegina</taxon>
        <taxon>IRL clade</taxon>
        <taxon>Trifolieae</taxon>
        <taxon>Trifolium</taxon>
    </lineage>
</organism>
<dbReference type="PANTHER" id="PTHR34427:SF5">
    <property type="entry name" value="DUF4283 DOMAIN-CONTAINING PROTEIN"/>
    <property type="match status" value="1"/>
</dbReference>
<reference evidence="1 2" key="1">
    <citation type="journal article" date="2018" name="Front. Plant Sci.">
        <title>Red Clover (Trifolium pratense) and Zigzag Clover (T. medium) - A Picture of Genomic Similarities and Differences.</title>
        <authorList>
            <person name="Dluhosova J."/>
            <person name="Istvanek J."/>
            <person name="Nedelnik J."/>
            <person name="Repkova J."/>
        </authorList>
    </citation>
    <scope>NUCLEOTIDE SEQUENCE [LARGE SCALE GENOMIC DNA]</scope>
    <source>
        <strain evidence="2">cv. 10/8</strain>
        <tissue evidence="1">Leaf</tissue>
    </source>
</reference>
<accession>A0A392SJL4</accession>
<evidence type="ECO:0000313" key="1">
    <source>
        <dbReference type="EMBL" id="MCI49098.1"/>
    </source>
</evidence>
<dbReference type="EMBL" id="LXQA010395956">
    <property type="protein sequence ID" value="MCI49098.1"/>
    <property type="molecule type" value="Genomic_DNA"/>
</dbReference>
<feature type="non-terminal residue" evidence="1">
    <location>
        <position position="92"/>
    </location>
</feature>
<name>A0A392SJL4_9FABA</name>
<dbReference type="PANTHER" id="PTHR34427">
    <property type="entry name" value="DUF4283 DOMAIN PROTEIN"/>
    <property type="match status" value="1"/>
</dbReference>
<proteinExistence type="predicted"/>
<evidence type="ECO:0000313" key="2">
    <source>
        <dbReference type="Proteomes" id="UP000265520"/>
    </source>
</evidence>
<protein>
    <submittedName>
        <fullName evidence="1">DUF4283 domain protein</fullName>
    </submittedName>
</protein>
<keyword evidence="2" id="KW-1185">Reference proteome</keyword>
<dbReference type="AlphaFoldDB" id="A0A392SJL4"/>
<comment type="caution">
    <text evidence="1">The sequence shown here is derived from an EMBL/GenBank/DDBJ whole genome shotgun (WGS) entry which is preliminary data.</text>
</comment>
<sequence>MGADKVFVRSLSAPDTVSFIDGAKEFISLVFSNWVRWDKGVEPTHRGAWVRLYGIPVHAWNVEFFKLCVLNCGSFLRADSYTVEKVKLDYVR</sequence>
<dbReference type="Proteomes" id="UP000265520">
    <property type="component" value="Unassembled WGS sequence"/>
</dbReference>